<sequence>MTNRNTQADREPFKRMNPESRAVIQSAVDQVYACAMLTAFMLQPDDEEPAPMIVDDHRDRYGYPADWDHEVPQSRKRLDPAGTIEAMLRDTACSSDELDTGLFEGIDHD</sequence>
<evidence type="ECO:0000313" key="1">
    <source>
        <dbReference type="EMBL" id="MDN4573661.1"/>
    </source>
</evidence>
<gene>
    <name evidence="1" type="ORF">DBA34_10365</name>
    <name evidence="2" type="ORF">DBB29_08745</name>
</gene>
<dbReference type="Proteomes" id="UP001172788">
    <property type="component" value="Unassembled WGS sequence"/>
</dbReference>
<evidence type="ECO:0000313" key="3">
    <source>
        <dbReference type="Proteomes" id="UP001172788"/>
    </source>
</evidence>
<evidence type="ECO:0000313" key="2">
    <source>
        <dbReference type="EMBL" id="MDN4578203.1"/>
    </source>
</evidence>
<comment type="caution">
    <text evidence="1">The sequence shown here is derived from an EMBL/GenBank/DDBJ whole genome shotgun (WGS) entry which is preliminary data.</text>
</comment>
<accession>A0AAW7MLK4</accession>
<proteinExistence type="predicted"/>
<dbReference type="EMBL" id="QAID01000035">
    <property type="protein sequence ID" value="MDN4578203.1"/>
    <property type="molecule type" value="Genomic_DNA"/>
</dbReference>
<name>A0AAW7MLK4_9BURK</name>
<organism evidence="1 4">
    <name type="scientific">Pandoraea cepalis</name>
    <dbReference type="NCBI Taxonomy" id="2508294"/>
    <lineage>
        <taxon>Bacteria</taxon>
        <taxon>Pseudomonadati</taxon>
        <taxon>Pseudomonadota</taxon>
        <taxon>Betaproteobacteria</taxon>
        <taxon>Burkholderiales</taxon>
        <taxon>Burkholderiaceae</taxon>
        <taxon>Pandoraea</taxon>
    </lineage>
</organism>
<dbReference type="EMBL" id="QAIC01000037">
    <property type="protein sequence ID" value="MDN4573661.1"/>
    <property type="molecule type" value="Genomic_DNA"/>
</dbReference>
<protein>
    <submittedName>
        <fullName evidence="1">Uncharacterized protein</fullName>
    </submittedName>
</protein>
<dbReference type="RefSeq" id="WP_301234526.1">
    <property type="nucleotide sequence ID" value="NZ_QAIC01000037.1"/>
</dbReference>
<dbReference type="Proteomes" id="UP001172791">
    <property type="component" value="Unassembled WGS sequence"/>
</dbReference>
<keyword evidence="3" id="KW-1185">Reference proteome</keyword>
<dbReference type="AlphaFoldDB" id="A0AAW7MLK4"/>
<reference evidence="1" key="1">
    <citation type="submission" date="2018-04" db="EMBL/GenBank/DDBJ databases">
        <authorList>
            <person name="Jy Z."/>
        </authorList>
    </citation>
    <scope>NUCLEOTIDE SEQUENCE</scope>
    <source>
        <strain evidence="2">AS13</strain>
        <strain evidence="1">LA18</strain>
    </source>
</reference>
<evidence type="ECO:0000313" key="4">
    <source>
        <dbReference type="Proteomes" id="UP001172791"/>
    </source>
</evidence>